<evidence type="ECO:0000256" key="2">
    <source>
        <dbReference type="HAMAP-Rule" id="MF_00274"/>
    </source>
</evidence>
<keyword evidence="1 2" id="KW-0238">DNA-binding</keyword>
<dbReference type="InterPro" id="IPR004401">
    <property type="entry name" value="YbaB/EbfC"/>
</dbReference>
<protein>
    <recommendedName>
        <fullName evidence="2">Nucleoid-associated protein FC84_GL001295</fullName>
    </recommendedName>
</protein>
<name>A0A0R2BIS9_9LACO</name>
<evidence type="ECO:0000313" key="5">
    <source>
        <dbReference type="Proteomes" id="UP000051813"/>
    </source>
</evidence>
<dbReference type="GO" id="GO:0005829">
    <property type="term" value="C:cytosol"/>
    <property type="evidence" value="ECO:0007669"/>
    <property type="project" value="TreeGrafter"/>
</dbReference>
<dbReference type="Proteomes" id="UP000051813">
    <property type="component" value="Unassembled WGS sequence"/>
</dbReference>
<comment type="subcellular location">
    <subcellularLocation>
        <location evidence="2">Cytoplasm</location>
        <location evidence="2">Nucleoid</location>
    </subcellularLocation>
</comment>
<gene>
    <name evidence="4" type="ORF">FC84_GL001295</name>
</gene>
<dbReference type="SUPFAM" id="SSF82607">
    <property type="entry name" value="YbaB-like"/>
    <property type="match status" value="1"/>
</dbReference>
<comment type="caution">
    <text evidence="4">The sequence shown here is derived from an EMBL/GenBank/DDBJ whole genome shotgun (WGS) entry which is preliminary data.</text>
</comment>
<dbReference type="NCBIfam" id="TIGR00103">
    <property type="entry name" value="DNA_YbaB_EbfC"/>
    <property type="match status" value="1"/>
</dbReference>
<reference evidence="4 5" key="1">
    <citation type="journal article" date="2015" name="Genome Announc.">
        <title>Expanding the biotechnology potential of lactobacilli through comparative genomics of 213 strains and associated genera.</title>
        <authorList>
            <person name="Sun Z."/>
            <person name="Harris H.M."/>
            <person name="McCann A."/>
            <person name="Guo C."/>
            <person name="Argimon S."/>
            <person name="Zhang W."/>
            <person name="Yang X."/>
            <person name="Jeffery I.B."/>
            <person name="Cooney J.C."/>
            <person name="Kagawa T.F."/>
            <person name="Liu W."/>
            <person name="Song Y."/>
            <person name="Salvetti E."/>
            <person name="Wrobel A."/>
            <person name="Rasinkangas P."/>
            <person name="Parkhill J."/>
            <person name="Rea M.C."/>
            <person name="O'Sullivan O."/>
            <person name="Ritari J."/>
            <person name="Douillard F.P."/>
            <person name="Paul Ross R."/>
            <person name="Yang R."/>
            <person name="Briner A.E."/>
            <person name="Felis G.E."/>
            <person name="de Vos W.M."/>
            <person name="Barrangou R."/>
            <person name="Klaenhammer T.R."/>
            <person name="Caufield P.W."/>
            <person name="Cui Y."/>
            <person name="Zhang H."/>
            <person name="O'Toole P.W."/>
        </authorList>
    </citation>
    <scope>NUCLEOTIDE SEQUENCE [LARGE SCALE GENOMIC DNA]</scope>
    <source>
        <strain evidence="4 5">DSM 20335</strain>
    </source>
</reference>
<keyword evidence="2" id="KW-0963">Cytoplasm</keyword>
<dbReference type="InterPro" id="IPR036894">
    <property type="entry name" value="YbaB-like_sf"/>
</dbReference>
<feature type="region of interest" description="Disordered" evidence="3">
    <location>
        <begin position="1"/>
        <end position="35"/>
    </location>
</feature>
<sequence length="95" mass="10897">MAGMMRKMQKMQKEMQKEQAELEAREFTATSSDDLVQVTMTGDRHITDLTIDPKVIDPEDPEMLQDLMIQAVNQVLKDIDTTTEKTMGKYTRGLM</sequence>
<dbReference type="EMBL" id="AYYK01000004">
    <property type="protein sequence ID" value="KRM79130.1"/>
    <property type="molecule type" value="Genomic_DNA"/>
</dbReference>
<dbReference type="PANTHER" id="PTHR33449:SF1">
    <property type="entry name" value="NUCLEOID-ASSOCIATED PROTEIN YBAB"/>
    <property type="match status" value="1"/>
</dbReference>
<comment type="subunit">
    <text evidence="2">Homodimer.</text>
</comment>
<dbReference type="STRING" id="1423738.FC84_GL001295"/>
<dbReference type="HAMAP" id="MF_00274">
    <property type="entry name" value="DNA_YbaB_EbfC"/>
    <property type="match status" value="1"/>
</dbReference>
<organism evidence="4 5">
    <name type="scientific">Lapidilactobacillus dextrinicus DSM 20335</name>
    <dbReference type="NCBI Taxonomy" id="1423738"/>
    <lineage>
        <taxon>Bacteria</taxon>
        <taxon>Bacillati</taxon>
        <taxon>Bacillota</taxon>
        <taxon>Bacilli</taxon>
        <taxon>Lactobacillales</taxon>
        <taxon>Lactobacillaceae</taxon>
        <taxon>Lapidilactobacillus</taxon>
    </lineage>
</organism>
<keyword evidence="5" id="KW-1185">Reference proteome</keyword>
<dbReference type="PATRIC" id="fig|1423738.3.peg.1310"/>
<dbReference type="PIRSF" id="PIRSF004555">
    <property type="entry name" value="UCP004555"/>
    <property type="match status" value="1"/>
</dbReference>
<comment type="function">
    <text evidence="2">Binds to DNA and alters its conformation. May be involved in regulation of gene expression, nucleoid organization and DNA protection.</text>
</comment>
<dbReference type="GO" id="GO:0003677">
    <property type="term" value="F:DNA binding"/>
    <property type="evidence" value="ECO:0007669"/>
    <property type="project" value="UniProtKB-UniRule"/>
</dbReference>
<dbReference type="AlphaFoldDB" id="A0A0R2BIS9"/>
<proteinExistence type="inferred from homology"/>
<comment type="similarity">
    <text evidence="2">Belongs to the YbaB/EbfC family.</text>
</comment>
<dbReference type="GO" id="GO:0043590">
    <property type="term" value="C:bacterial nucleoid"/>
    <property type="evidence" value="ECO:0007669"/>
    <property type="project" value="UniProtKB-UniRule"/>
</dbReference>
<dbReference type="PANTHER" id="PTHR33449">
    <property type="entry name" value="NUCLEOID-ASSOCIATED PROTEIN YBAB"/>
    <property type="match status" value="1"/>
</dbReference>
<evidence type="ECO:0000313" key="4">
    <source>
        <dbReference type="EMBL" id="KRM79130.1"/>
    </source>
</evidence>
<evidence type="ECO:0000256" key="3">
    <source>
        <dbReference type="SAM" id="MobiDB-lite"/>
    </source>
</evidence>
<accession>A0A0R2BIS9</accession>
<dbReference type="Gene3D" id="3.30.1310.10">
    <property type="entry name" value="Nucleoid-associated protein YbaB-like domain"/>
    <property type="match status" value="1"/>
</dbReference>
<dbReference type="Pfam" id="PF02575">
    <property type="entry name" value="YbaB_DNA_bd"/>
    <property type="match status" value="1"/>
</dbReference>
<evidence type="ECO:0000256" key="1">
    <source>
        <dbReference type="ARBA" id="ARBA00023125"/>
    </source>
</evidence>
<feature type="compositionally biased region" description="Basic and acidic residues" evidence="3">
    <location>
        <begin position="11"/>
        <end position="26"/>
    </location>
</feature>